<dbReference type="Proteomes" id="UP000031512">
    <property type="component" value="Chromosome 1"/>
</dbReference>
<dbReference type="VEuPathDB" id="PiroplasmaDB:BEWA_030120"/>
<accession>L0AX72</accession>
<sequence>MTNYINLGSFNTHFLMDSYPSSNENLAPLLTSLIESSLLFFKLPSQIKNKDLALQKLKLELVKLKQSDKLSEAQSRRRAQIQRAQRSERLKTYFFNTHQIINHRCGCKYGLSGFIRCKLDEVDCPHF</sequence>
<organism evidence="1 2">
    <name type="scientific">Theileria equi strain WA</name>
    <dbReference type="NCBI Taxonomy" id="1537102"/>
    <lineage>
        <taxon>Eukaryota</taxon>
        <taxon>Sar</taxon>
        <taxon>Alveolata</taxon>
        <taxon>Apicomplexa</taxon>
        <taxon>Aconoidasida</taxon>
        <taxon>Piroplasmida</taxon>
        <taxon>Theileriidae</taxon>
        <taxon>Theileria</taxon>
    </lineage>
</organism>
<evidence type="ECO:0000313" key="2">
    <source>
        <dbReference type="Proteomes" id="UP000031512"/>
    </source>
</evidence>
<protein>
    <submittedName>
        <fullName evidence="1">Uncharacterized protein</fullName>
    </submittedName>
</protein>
<evidence type="ECO:0000313" key="1">
    <source>
        <dbReference type="EMBL" id="AFZ80160.1"/>
    </source>
</evidence>
<gene>
    <name evidence="1" type="ORF">BEWA_030120</name>
</gene>
<dbReference type="AlphaFoldDB" id="L0AX72"/>
<dbReference type="InterPro" id="IPR045853">
    <property type="entry name" value="Pep_chain_release_fac_I_sf"/>
</dbReference>
<proteinExistence type="predicted"/>
<name>L0AX72_THEEQ</name>
<dbReference type="KEGG" id="beq:BEWA_030120"/>
<reference evidence="1 2" key="1">
    <citation type="journal article" date="2012" name="BMC Genomics">
        <title>Comparative genomic analysis and phylogenetic position of Theileria equi.</title>
        <authorList>
            <person name="Kappmeyer L.S."/>
            <person name="Thiagarajan M."/>
            <person name="Herndon D.R."/>
            <person name="Ramsay J.D."/>
            <person name="Caler E."/>
            <person name="Djikeng A."/>
            <person name="Gillespie J.J."/>
            <person name="Lau A.O."/>
            <person name="Roalson E.H."/>
            <person name="Silva J.C."/>
            <person name="Silva M.G."/>
            <person name="Suarez C.E."/>
            <person name="Ueti M.W."/>
            <person name="Nene V.M."/>
            <person name="Mealey R.H."/>
            <person name="Knowles D.P."/>
            <person name="Brayton K.A."/>
        </authorList>
    </citation>
    <scope>NUCLEOTIDE SEQUENCE [LARGE SCALE GENOMIC DNA]</scope>
    <source>
        <strain evidence="1 2">WA</strain>
    </source>
</reference>
<dbReference type="RefSeq" id="XP_004829826.1">
    <property type="nucleotide sequence ID" value="XM_004829769.1"/>
</dbReference>
<dbReference type="SUPFAM" id="SSF75620">
    <property type="entry name" value="Release factor"/>
    <property type="match status" value="1"/>
</dbReference>
<keyword evidence="2" id="KW-1185">Reference proteome</keyword>
<dbReference type="EMBL" id="CP001669">
    <property type="protein sequence ID" value="AFZ80160.1"/>
    <property type="molecule type" value="Genomic_DNA"/>
</dbReference>
<dbReference type="STRING" id="1537102.L0AX72"/>
<dbReference type="GeneID" id="15803562"/>